<keyword evidence="5" id="KW-0012">Acyltransferase</keyword>
<dbReference type="PROSITE" id="PS51191">
    <property type="entry name" value="FEMABX"/>
    <property type="match status" value="1"/>
</dbReference>
<dbReference type="GO" id="GO:0008360">
    <property type="term" value="P:regulation of cell shape"/>
    <property type="evidence" value="ECO:0007669"/>
    <property type="project" value="UniProtKB-KW"/>
</dbReference>
<dbReference type="GO" id="GO:0009252">
    <property type="term" value="P:peptidoglycan biosynthetic process"/>
    <property type="evidence" value="ECO:0007669"/>
    <property type="project" value="UniProtKB-KW"/>
</dbReference>
<keyword evidence="3" id="KW-0133">Cell shape</keyword>
<dbReference type="GO" id="GO:0071555">
    <property type="term" value="P:cell wall organization"/>
    <property type="evidence" value="ECO:0007669"/>
    <property type="project" value="UniProtKB-KW"/>
</dbReference>
<gene>
    <name evidence="8" type="ORF">AWN68_16500</name>
</gene>
<dbReference type="Pfam" id="PF13480">
    <property type="entry name" value="Acetyltransf_6"/>
    <property type="match status" value="1"/>
</dbReference>
<dbReference type="PANTHER" id="PTHR36174">
    <property type="entry name" value="LIPID II:GLYCINE GLYCYLTRANSFERASE"/>
    <property type="match status" value="1"/>
</dbReference>
<dbReference type="STRING" id="296218.AWN68_16500"/>
<evidence type="ECO:0000256" key="5">
    <source>
        <dbReference type="ARBA" id="ARBA00023315"/>
    </source>
</evidence>
<dbReference type="InterPro" id="IPR016181">
    <property type="entry name" value="Acyl_CoA_acyltransferase"/>
</dbReference>
<proteinExistence type="inferred from homology"/>
<comment type="similarity">
    <text evidence="1">Belongs to the FemABX family.</text>
</comment>
<dbReference type="AlphaFoldDB" id="A0A150XQU8"/>
<evidence type="ECO:0000313" key="8">
    <source>
        <dbReference type="EMBL" id="KYG81138.1"/>
    </source>
</evidence>
<keyword evidence="2" id="KW-0808">Transferase</keyword>
<evidence type="ECO:0000259" key="7">
    <source>
        <dbReference type="Pfam" id="PF13480"/>
    </source>
</evidence>
<keyword evidence="6" id="KW-0961">Cell wall biogenesis/degradation</keyword>
<evidence type="ECO:0000256" key="2">
    <source>
        <dbReference type="ARBA" id="ARBA00022679"/>
    </source>
</evidence>
<dbReference type="InterPro" id="IPR003447">
    <property type="entry name" value="FEMABX"/>
</dbReference>
<dbReference type="GO" id="GO:0016755">
    <property type="term" value="F:aminoacyltransferase activity"/>
    <property type="evidence" value="ECO:0007669"/>
    <property type="project" value="InterPro"/>
</dbReference>
<reference evidence="8 9" key="1">
    <citation type="submission" date="2016-01" db="EMBL/GenBank/DDBJ databases">
        <title>Genome sequencing of Roseivirga echinicomitans KMM 6058.</title>
        <authorList>
            <person name="Selvaratnam C."/>
            <person name="Thevarajoo S."/>
            <person name="Goh K.M."/>
            <person name="Ee R."/>
            <person name="Chan K.-G."/>
            <person name="Chong C.S."/>
        </authorList>
    </citation>
    <scope>NUCLEOTIDE SEQUENCE [LARGE SCALE GENOMIC DNA]</scope>
    <source>
        <strain evidence="8 9">KMM 6058</strain>
    </source>
</reference>
<comment type="caution">
    <text evidence="8">The sequence shown here is derived from an EMBL/GenBank/DDBJ whole genome shotgun (WGS) entry which is preliminary data.</text>
</comment>
<dbReference type="RefSeq" id="WP_068413459.1">
    <property type="nucleotide sequence ID" value="NZ_LRDB01000006.1"/>
</dbReference>
<accession>A0A150XQU8</accession>
<keyword evidence="9" id="KW-1185">Reference proteome</keyword>
<protein>
    <recommendedName>
        <fullName evidence="7">BioF2-like acetyltransferase domain-containing protein</fullName>
    </recommendedName>
</protein>
<keyword evidence="4" id="KW-0573">Peptidoglycan synthesis</keyword>
<evidence type="ECO:0000256" key="6">
    <source>
        <dbReference type="ARBA" id="ARBA00023316"/>
    </source>
</evidence>
<dbReference type="SUPFAM" id="SSF55729">
    <property type="entry name" value="Acyl-CoA N-acyltransferases (Nat)"/>
    <property type="match status" value="1"/>
</dbReference>
<dbReference type="InterPro" id="IPR038740">
    <property type="entry name" value="BioF2-like_GNAT_dom"/>
</dbReference>
<evidence type="ECO:0000256" key="3">
    <source>
        <dbReference type="ARBA" id="ARBA00022960"/>
    </source>
</evidence>
<dbReference type="EMBL" id="LRDB01000006">
    <property type="protein sequence ID" value="KYG81138.1"/>
    <property type="molecule type" value="Genomic_DNA"/>
</dbReference>
<sequence length="350" mass="41030">MNDINCIILNHEWEDKYEKFVYDHDASMLYHSLKYRNLLIKLLGVEALYIIAIIQDEIVGVLPMMIKNGKYGEVVNSLPFYGSNGGLLTKNDEVFQYLINYYNEKVIGKETIAASTVISIPLLSDQDFSRIKSNLTDFRIGQFTDIGFESNFEENLMNLFHYKTRNMVRKSMKSGLVISVDNSKLDFLYQVHLENMEAIGGKPKNEQFFKIFPSIYEANKDYKIYTASFDGEPISCLLLFYHKNTVEYYTPVIKSDHRDKQPMSLLILQAMKDASEQGYKLWNWGGTWETQEGVYRFKKRWGTFDEKYYYHTQINNKDIFQSTPEELLSEYTDFFVLPFNQLNINKDGEE</sequence>
<name>A0A150XQU8_9BACT</name>
<evidence type="ECO:0000256" key="4">
    <source>
        <dbReference type="ARBA" id="ARBA00022984"/>
    </source>
</evidence>
<organism evidence="8 9">
    <name type="scientific">Roseivirga echinicomitans</name>
    <dbReference type="NCBI Taxonomy" id="296218"/>
    <lineage>
        <taxon>Bacteria</taxon>
        <taxon>Pseudomonadati</taxon>
        <taxon>Bacteroidota</taxon>
        <taxon>Cytophagia</taxon>
        <taxon>Cytophagales</taxon>
        <taxon>Roseivirgaceae</taxon>
        <taxon>Roseivirga</taxon>
    </lineage>
</organism>
<dbReference type="Gene3D" id="3.40.630.30">
    <property type="match status" value="1"/>
</dbReference>
<evidence type="ECO:0000256" key="1">
    <source>
        <dbReference type="ARBA" id="ARBA00009943"/>
    </source>
</evidence>
<dbReference type="Proteomes" id="UP000075615">
    <property type="component" value="Unassembled WGS sequence"/>
</dbReference>
<dbReference type="InterPro" id="IPR050644">
    <property type="entry name" value="PG_Glycine_Bridge_Synth"/>
</dbReference>
<dbReference type="PANTHER" id="PTHR36174:SF1">
    <property type="entry name" value="LIPID II:GLYCINE GLYCYLTRANSFERASE"/>
    <property type="match status" value="1"/>
</dbReference>
<feature type="domain" description="BioF2-like acetyltransferase" evidence="7">
    <location>
        <begin position="165"/>
        <end position="298"/>
    </location>
</feature>
<dbReference type="OrthoDB" id="9773932at2"/>
<evidence type="ECO:0000313" key="9">
    <source>
        <dbReference type="Proteomes" id="UP000075615"/>
    </source>
</evidence>